<keyword evidence="1" id="KW-0472">Membrane</keyword>
<dbReference type="RefSeq" id="WP_209676862.1">
    <property type="nucleotide sequence ID" value="NZ_JAGIOI010000001.1"/>
</dbReference>
<evidence type="ECO:0000313" key="3">
    <source>
        <dbReference type="Proteomes" id="UP000711614"/>
    </source>
</evidence>
<feature type="transmembrane region" description="Helical" evidence="1">
    <location>
        <begin position="40"/>
        <end position="63"/>
    </location>
</feature>
<gene>
    <name evidence="2" type="ORF">JOF48_000419</name>
</gene>
<name>A0ABS4YT08_9MICC</name>
<evidence type="ECO:0000256" key="1">
    <source>
        <dbReference type="SAM" id="Phobius"/>
    </source>
</evidence>
<evidence type="ECO:0000313" key="2">
    <source>
        <dbReference type="EMBL" id="MBP2411620.1"/>
    </source>
</evidence>
<keyword evidence="3" id="KW-1185">Reference proteome</keyword>
<accession>A0ABS4YT08</accession>
<keyword evidence="1" id="KW-0812">Transmembrane</keyword>
<comment type="caution">
    <text evidence="2">The sequence shown here is derived from an EMBL/GenBank/DDBJ whole genome shotgun (WGS) entry which is preliminary data.</text>
</comment>
<feature type="transmembrane region" description="Helical" evidence="1">
    <location>
        <begin position="6"/>
        <end position="28"/>
    </location>
</feature>
<proteinExistence type="predicted"/>
<keyword evidence="1" id="KW-1133">Transmembrane helix</keyword>
<protein>
    <recommendedName>
        <fullName evidence="4">Ammonium transporter AmtB-like domain-containing protein</fullName>
    </recommendedName>
</protein>
<dbReference type="EMBL" id="JAGIOI010000001">
    <property type="protein sequence ID" value="MBP2411620.1"/>
    <property type="molecule type" value="Genomic_DNA"/>
</dbReference>
<sequence>MDYDTTEILVGSVLVLLPIAGVSVAGGWCLRRPERRMPWFFFLGPVAAVALGWAAGAAAMTLFPPPYDAYFAGGSGLDLRGLIIVGGAMLGSFAGTLTSVVICAGNLVLSRVQQRRQARPLVQGPVQPSARLG</sequence>
<evidence type="ECO:0008006" key="4">
    <source>
        <dbReference type="Google" id="ProtNLM"/>
    </source>
</evidence>
<dbReference type="Proteomes" id="UP000711614">
    <property type="component" value="Unassembled WGS sequence"/>
</dbReference>
<reference evidence="2 3" key="1">
    <citation type="submission" date="2021-03" db="EMBL/GenBank/DDBJ databases">
        <title>Sequencing the genomes of 1000 actinobacteria strains.</title>
        <authorList>
            <person name="Klenk H.-P."/>
        </authorList>
    </citation>
    <scope>NUCLEOTIDE SEQUENCE [LARGE SCALE GENOMIC DNA]</scope>
    <source>
        <strain evidence="2 3">DSM 16005</strain>
    </source>
</reference>
<organism evidence="2 3">
    <name type="scientific">Arthrobacter stackebrandtii</name>
    <dbReference type="NCBI Taxonomy" id="272161"/>
    <lineage>
        <taxon>Bacteria</taxon>
        <taxon>Bacillati</taxon>
        <taxon>Actinomycetota</taxon>
        <taxon>Actinomycetes</taxon>
        <taxon>Micrococcales</taxon>
        <taxon>Micrococcaceae</taxon>
        <taxon>Arthrobacter</taxon>
    </lineage>
</organism>
<feature type="transmembrane region" description="Helical" evidence="1">
    <location>
        <begin position="83"/>
        <end position="109"/>
    </location>
</feature>